<comment type="caution">
    <text evidence="1">The sequence shown here is derived from an EMBL/GenBank/DDBJ whole genome shotgun (WGS) entry which is preliminary data.</text>
</comment>
<name>A0A4R4A6V1_MARGR</name>
<protein>
    <recommendedName>
        <fullName evidence="3">DUF1365 family protein</fullName>
    </recommendedName>
</protein>
<dbReference type="Pfam" id="PF07103">
    <property type="entry name" value="DUF1365"/>
    <property type="match status" value="1"/>
</dbReference>
<sequence>MTAPAARLLFGEVMHRRLFPVRYRFTYRVFSLLLDLDRLDELAAGSRWFSHNRFNLLAFHDRDHGPRDGSPLKPWLLARLRGQGLEVAVARVELQCFPRLLGYGFNPLTIWTCFDQEERPLAVLCEVHNTFGESHSYLLHEGGMPLRWPIRARHAKDFHVSPFIGMAADYQFRFARDGQQHSVVIREFQEERLMLAAVHSARLLPCDDANLLRAALSYPLMTLKVMLMIHWQALKIWLRGGRYHAKPEPPREEVS</sequence>
<evidence type="ECO:0008006" key="3">
    <source>
        <dbReference type="Google" id="ProtNLM"/>
    </source>
</evidence>
<dbReference type="InterPro" id="IPR010775">
    <property type="entry name" value="DUF1365"/>
</dbReference>
<dbReference type="EMBL" id="SMDC01000010">
    <property type="protein sequence ID" value="TCW34537.1"/>
    <property type="molecule type" value="Genomic_DNA"/>
</dbReference>
<dbReference type="PANTHER" id="PTHR33973:SF4">
    <property type="entry name" value="OS07G0153300 PROTEIN"/>
    <property type="match status" value="1"/>
</dbReference>
<dbReference type="Proteomes" id="UP000295247">
    <property type="component" value="Unassembled WGS sequence"/>
</dbReference>
<proteinExistence type="predicted"/>
<evidence type="ECO:0000313" key="2">
    <source>
        <dbReference type="Proteomes" id="UP000295247"/>
    </source>
</evidence>
<gene>
    <name evidence="1" type="ORF">EDC29_11087</name>
</gene>
<dbReference type="PANTHER" id="PTHR33973">
    <property type="entry name" value="OS07G0153300 PROTEIN"/>
    <property type="match status" value="1"/>
</dbReference>
<dbReference type="AlphaFoldDB" id="A0A4R4A6V1"/>
<organism evidence="1 2">
    <name type="scientific">Marichromatium gracile</name>
    <name type="common">Chromatium gracile</name>
    <dbReference type="NCBI Taxonomy" id="1048"/>
    <lineage>
        <taxon>Bacteria</taxon>
        <taxon>Pseudomonadati</taxon>
        <taxon>Pseudomonadota</taxon>
        <taxon>Gammaproteobacteria</taxon>
        <taxon>Chromatiales</taxon>
        <taxon>Chromatiaceae</taxon>
        <taxon>Marichromatium</taxon>
    </lineage>
</organism>
<dbReference type="RefSeq" id="WP_123140158.1">
    <property type="nucleotide sequence ID" value="NZ_NRRH01000033.1"/>
</dbReference>
<evidence type="ECO:0000313" key="1">
    <source>
        <dbReference type="EMBL" id="TCW34537.1"/>
    </source>
</evidence>
<reference evidence="1 2" key="1">
    <citation type="submission" date="2019-03" db="EMBL/GenBank/DDBJ databases">
        <title>Genomic Encyclopedia of Type Strains, Phase IV (KMG-IV): sequencing the most valuable type-strain genomes for metagenomic binning, comparative biology and taxonomic classification.</title>
        <authorList>
            <person name="Goeker M."/>
        </authorList>
    </citation>
    <scope>NUCLEOTIDE SEQUENCE [LARGE SCALE GENOMIC DNA]</scope>
    <source>
        <strain evidence="1 2">DSM 203</strain>
    </source>
</reference>
<accession>A0A4R4A6V1</accession>